<sequence length="103" mass="11842">MESDASVRRRKRTSSTDEAERTSWKDRFTKFTSVTLCKVDLLDQSNWNAPVCASTSALNSMNPEQEGIQMLLNIWRIFPFSKPHVQVQVELLTVRRKVQGSQV</sequence>
<proteinExistence type="predicted"/>
<keyword evidence="3" id="KW-1185">Reference proteome</keyword>
<gene>
    <name evidence="2" type="ORF">P5673_003132</name>
</gene>
<dbReference type="AlphaFoldDB" id="A0AAD9R294"/>
<evidence type="ECO:0000313" key="2">
    <source>
        <dbReference type="EMBL" id="KAK2571740.1"/>
    </source>
</evidence>
<feature type="region of interest" description="Disordered" evidence="1">
    <location>
        <begin position="1"/>
        <end position="21"/>
    </location>
</feature>
<protein>
    <submittedName>
        <fullName evidence="2">Uncharacterized protein</fullName>
    </submittedName>
</protein>
<comment type="caution">
    <text evidence="2">The sequence shown here is derived from an EMBL/GenBank/DDBJ whole genome shotgun (WGS) entry which is preliminary data.</text>
</comment>
<reference evidence="2" key="2">
    <citation type="journal article" date="2023" name="Science">
        <title>Genomic signatures of disease resistance in endangered staghorn corals.</title>
        <authorList>
            <person name="Vollmer S.V."/>
            <person name="Selwyn J.D."/>
            <person name="Despard B.A."/>
            <person name="Roesel C.L."/>
        </authorList>
    </citation>
    <scope>NUCLEOTIDE SEQUENCE</scope>
    <source>
        <strain evidence="2">K2</strain>
    </source>
</reference>
<dbReference type="Proteomes" id="UP001249851">
    <property type="component" value="Unassembled WGS sequence"/>
</dbReference>
<organism evidence="2 3">
    <name type="scientific">Acropora cervicornis</name>
    <name type="common">Staghorn coral</name>
    <dbReference type="NCBI Taxonomy" id="6130"/>
    <lineage>
        <taxon>Eukaryota</taxon>
        <taxon>Metazoa</taxon>
        <taxon>Cnidaria</taxon>
        <taxon>Anthozoa</taxon>
        <taxon>Hexacorallia</taxon>
        <taxon>Scleractinia</taxon>
        <taxon>Astrocoeniina</taxon>
        <taxon>Acroporidae</taxon>
        <taxon>Acropora</taxon>
    </lineage>
</organism>
<reference evidence="2" key="1">
    <citation type="journal article" date="2023" name="G3 (Bethesda)">
        <title>Whole genome assembly and annotation of the endangered Caribbean coral Acropora cervicornis.</title>
        <authorList>
            <person name="Selwyn J.D."/>
            <person name="Vollmer S.V."/>
        </authorList>
    </citation>
    <scope>NUCLEOTIDE SEQUENCE</scope>
    <source>
        <strain evidence="2">K2</strain>
    </source>
</reference>
<accession>A0AAD9R294</accession>
<dbReference type="EMBL" id="JARQWQ010000005">
    <property type="protein sequence ID" value="KAK2571740.1"/>
    <property type="molecule type" value="Genomic_DNA"/>
</dbReference>
<name>A0AAD9R294_ACRCE</name>
<evidence type="ECO:0000256" key="1">
    <source>
        <dbReference type="SAM" id="MobiDB-lite"/>
    </source>
</evidence>
<evidence type="ECO:0000313" key="3">
    <source>
        <dbReference type="Proteomes" id="UP001249851"/>
    </source>
</evidence>